<gene>
    <name evidence="2" type="ORF">HQ605_13645</name>
</gene>
<organism evidence="2 3">
    <name type="scientific">Rhodococcoides kroppenstedtii</name>
    <dbReference type="NCBI Taxonomy" id="293050"/>
    <lineage>
        <taxon>Bacteria</taxon>
        <taxon>Bacillati</taxon>
        <taxon>Actinomycetota</taxon>
        <taxon>Actinomycetes</taxon>
        <taxon>Mycobacteriales</taxon>
        <taxon>Nocardiaceae</taxon>
        <taxon>Rhodococcoides</taxon>
    </lineage>
</organism>
<proteinExistence type="predicted"/>
<evidence type="ECO:0000259" key="1">
    <source>
        <dbReference type="Pfam" id="PF16571"/>
    </source>
</evidence>
<dbReference type="Proteomes" id="UP001520140">
    <property type="component" value="Unassembled WGS sequence"/>
</dbReference>
<keyword evidence="3" id="KW-1185">Reference proteome</keyword>
<comment type="caution">
    <text evidence="2">The sequence shown here is derived from an EMBL/GenBank/DDBJ whole genome shotgun (WGS) entry which is preliminary data.</text>
</comment>
<feature type="domain" description="Elongation factor G-binding protein C-terminal treble-clef zinc-finger" evidence="1">
    <location>
        <begin position="8"/>
        <end position="159"/>
    </location>
</feature>
<dbReference type="InterPro" id="IPR032330">
    <property type="entry name" value="EF-G-binding_C"/>
</dbReference>
<accession>A0ABS7NV15</accession>
<evidence type="ECO:0000313" key="3">
    <source>
        <dbReference type="Proteomes" id="UP001520140"/>
    </source>
</evidence>
<dbReference type="Pfam" id="PF16571">
    <property type="entry name" value="FBP_C"/>
    <property type="match status" value="1"/>
</dbReference>
<dbReference type="RefSeq" id="WP_068104177.1">
    <property type="nucleotide sequence ID" value="NZ_JABUKE010000014.1"/>
</dbReference>
<sequence length="162" mass="17733">MHTLSSSDLRASFVNASKKERSDASLPDLEALDFDALDYLGWRDTKFDGRAYAVIPAPDGEPIGILLRQADATPRVRTQCSWCRDVRLPNDVVFYAAKLAGPAGKRGSTVGTLVCRDFQCSANVRRDPPRPFPGYDMDAARADRIAALRGASASFADRVRRG</sequence>
<protein>
    <submittedName>
        <fullName evidence="2">FBP domain-containing protein</fullName>
    </submittedName>
</protein>
<name>A0ABS7NV15_9NOCA</name>
<evidence type="ECO:0000313" key="2">
    <source>
        <dbReference type="EMBL" id="MBY6321866.1"/>
    </source>
</evidence>
<reference evidence="2 3" key="1">
    <citation type="submission" date="2020-06" db="EMBL/GenBank/DDBJ databases">
        <title>Taxonomy, biology and ecology of Rhodococcus bacteria occurring in California pistachio and other woody hosts as revealed by genome sequence analyses.</title>
        <authorList>
            <person name="Gai Y."/>
            <person name="Riely B."/>
        </authorList>
    </citation>
    <scope>NUCLEOTIDE SEQUENCE [LARGE SCALE GENOMIC DNA]</scope>
    <source>
        <strain evidence="2 3">BP-284</strain>
    </source>
</reference>
<dbReference type="EMBL" id="JABUKG010000014">
    <property type="protein sequence ID" value="MBY6321866.1"/>
    <property type="molecule type" value="Genomic_DNA"/>
</dbReference>